<keyword evidence="7" id="KW-1185">Reference proteome</keyword>
<dbReference type="Proteomes" id="UP000537522">
    <property type="component" value="Unassembled WGS sequence"/>
</dbReference>
<keyword evidence="1" id="KW-0479">Metal-binding</keyword>
<dbReference type="GO" id="GO:0061630">
    <property type="term" value="F:ubiquitin protein ligase activity"/>
    <property type="evidence" value="ECO:0007669"/>
    <property type="project" value="InterPro"/>
</dbReference>
<evidence type="ECO:0000256" key="3">
    <source>
        <dbReference type="ARBA" id="ARBA00022833"/>
    </source>
</evidence>
<dbReference type="PANTHER" id="PTHR21540">
    <property type="entry name" value="RING FINGER AND SWIM DOMAIN-CONTAINING PROTEIN 2"/>
    <property type="match status" value="1"/>
</dbReference>
<dbReference type="InterPro" id="IPR001841">
    <property type="entry name" value="Znf_RING"/>
</dbReference>
<dbReference type="GO" id="GO:0008270">
    <property type="term" value="F:zinc ion binding"/>
    <property type="evidence" value="ECO:0007669"/>
    <property type="project" value="UniProtKB-KW"/>
</dbReference>
<proteinExistence type="predicted"/>
<gene>
    <name evidence="6" type="primary">Zswim2</name>
    <name evidence="6" type="ORF">CHATOR_R14722</name>
</gene>
<dbReference type="EMBL" id="VXAL01001860">
    <property type="protein sequence ID" value="NXK45123.1"/>
    <property type="molecule type" value="Genomic_DNA"/>
</dbReference>
<dbReference type="SUPFAM" id="SSF57850">
    <property type="entry name" value="RING/U-box"/>
    <property type="match status" value="1"/>
</dbReference>
<evidence type="ECO:0000256" key="4">
    <source>
        <dbReference type="PROSITE-ProRule" id="PRU00175"/>
    </source>
</evidence>
<dbReference type="PROSITE" id="PS50089">
    <property type="entry name" value="ZF_RING_2"/>
    <property type="match status" value="1"/>
</dbReference>
<evidence type="ECO:0000313" key="6">
    <source>
        <dbReference type="EMBL" id="NXK45123.1"/>
    </source>
</evidence>
<feature type="domain" description="RING-type" evidence="5">
    <location>
        <begin position="52"/>
        <end position="103"/>
    </location>
</feature>
<dbReference type="InterPro" id="IPR039903">
    <property type="entry name" value="Zswim2"/>
</dbReference>
<sequence>KLGLLKREIEETLQQLHQEQTRNAEQTPFSQTFHEDNDRCVHQKEIDEEDVCPICQKLLKTTLPITYCRYSCGNNIHTKCMKIWADYQDEMEEDSAVKCSLCR</sequence>
<accession>A0A7L0JNW3</accession>
<comment type="caution">
    <text evidence="6">The sequence shown here is derived from an EMBL/GenBank/DDBJ whole genome shotgun (WGS) entry which is preliminary data.</text>
</comment>
<evidence type="ECO:0000313" key="7">
    <source>
        <dbReference type="Proteomes" id="UP000537522"/>
    </source>
</evidence>
<evidence type="ECO:0000256" key="1">
    <source>
        <dbReference type="ARBA" id="ARBA00022723"/>
    </source>
</evidence>
<dbReference type="GO" id="GO:0016874">
    <property type="term" value="F:ligase activity"/>
    <property type="evidence" value="ECO:0007669"/>
    <property type="project" value="UniProtKB-KW"/>
</dbReference>
<dbReference type="InterPro" id="IPR013083">
    <property type="entry name" value="Znf_RING/FYVE/PHD"/>
</dbReference>
<dbReference type="PANTHER" id="PTHR21540:SF3">
    <property type="entry name" value="E3 UBIQUITIN-PROTEIN LIGASE ZSWIM2"/>
    <property type="match status" value="1"/>
</dbReference>
<feature type="non-terminal residue" evidence="6">
    <location>
        <position position="1"/>
    </location>
</feature>
<name>A0A7L0JNW3_CHATO</name>
<dbReference type="Gene3D" id="3.30.40.10">
    <property type="entry name" value="Zinc/RING finger domain, C3HC4 (zinc finger)"/>
    <property type="match status" value="1"/>
</dbReference>
<protein>
    <submittedName>
        <fullName evidence="6">ZSWM2 ligase</fullName>
    </submittedName>
</protein>
<evidence type="ECO:0000256" key="2">
    <source>
        <dbReference type="ARBA" id="ARBA00022771"/>
    </source>
</evidence>
<organism evidence="6 7">
    <name type="scientific">Chauna torquata</name>
    <name type="common">Southern screamer</name>
    <dbReference type="NCBI Taxonomy" id="30388"/>
    <lineage>
        <taxon>Eukaryota</taxon>
        <taxon>Metazoa</taxon>
        <taxon>Chordata</taxon>
        <taxon>Craniata</taxon>
        <taxon>Vertebrata</taxon>
        <taxon>Euteleostomi</taxon>
        <taxon>Archelosauria</taxon>
        <taxon>Archosauria</taxon>
        <taxon>Dinosauria</taxon>
        <taxon>Saurischia</taxon>
        <taxon>Theropoda</taxon>
        <taxon>Coelurosauria</taxon>
        <taxon>Aves</taxon>
        <taxon>Neognathae</taxon>
        <taxon>Galloanserae</taxon>
        <taxon>Anseriformes</taxon>
        <taxon>Anhimidae</taxon>
        <taxon>Chauna</taxon>
    </lineage>
</organism>
<keyword evidence="6" id="KW-0436">Ligase</keyword>
<keyword evidence="2 4" id="KW-0863">Zinc-finger</keyword>
<keyword evidence="3" id="KW-0862">Zinc</keyword>
<feature type="non-terminal residue" evidence="6">
    <location>
        <position position="103"/>
    </location>
</feature>
<evidence type="ECO:0000259" key="5">
    <source>
        <dbReference type="PROSITE" id="PS50089"/>
    </source>
</evidence>
<reference evidence="6 7" key="1">
    <citation type="submission" date="2019-09" db="EMBL/GenBank/DDBJ databases">
        <title>Bird 10,000 Genomes (B10K) Project - Family phase.</title>
        <authorList>
            <person name="Zhang G."/>
        </authorList>
    </citation>
    <scope>NUCLEOTIDE SEQUENCE [LARGE SCALE GENOMIC DNA]</scope>
    <source>
        <strain evidence="6">B10K-DU-011-36</strain>
        <tissue evidence="6">Muscle</tissue>
    </source>
</reference>
<dbReference type="AlphaFoldDB" id="A0A7L0JNW3"/>